<dbReference type="InterPro" id="IPR024572">
    <property type="entry name" value="RcnB"/>
</dbReference>
<feature type="signal peptide" evidence="2">
    <location>
        <begin position="1"/>
        <end position="19"/>
    </location>
</feature>
<feature type="chain" id="PRO_5045848774" evidence="2">
    <location>
        <begin position="20"/>
        <end position="168"/>
    </location>
</feature>
<name>A0ABV7SPZ3_9SPHN</name>
<feature type="region of interest" description="Disordered" evidence="1">
    <location>
        <begin position="22"/>
        <end position="46"/>
    </location>
</feature>
<proteinExistence type="predicted"/>
<evidence type="ECO:0000313" key="4">
    <source>
        <dbReference type="Proteomes" id="UP001595713"/>
    </source>
</evidence>
<keyword evidence="4" id="KW-1185">Reference proteome</keyword>
<organism evidence="3 4">
    <name type="scientific">Sphingomonas hylomeconis</name>
    <dbReference type="NCBI Taxonomy" id="1395958"/>
    <lineage>
        <taxon>Bacteria</taxon>
        <taxon>Pseudomonadati</taxon>
        <taxon>Pseudomonadota</taxon>
        <taxon>Alphaproteobacteria</taxon>
        <taxon>Sphingomonadales</taxon>
        <taxon>Sphingomonadaceae</taxon>
        <taxon>Sphingomonas</taxon>
    </lineage>
</organism>
<evidence type="ECO:0000256" key="1">
    <source>
        <dbReference type="SAM" id="MobiDB-lite"/>
    </source>
</evidence>
<accession>A0ABV7SPZ3</accession>
<gene>
    <name evidence="3" type="ORF">ACFONA_02470</name>
</gene>
<dbReference type="RefSeq" id="WP_261293594.1">
    <property type="nucleotide sequence ID" value="NZ_JANQBK010000004.1"/>
</dbReference>
<comment type="caution">
    <text evidence="3">The sequence shown here is derived from an EMBL/GenBank/DDBJ whole genome shotgun (WGS) entry which is preliminary data.</text>
</comment>
<sequence>MRKLIITALIAGMAFPAMASAQSQREVRRDRQDLRQEQRELNRAYRNGDRRDIREERRDVRDARQELREDRRDRDRKWGRNDWRGYRNTNRSIYARGNWNAPFRYTQFRSGIRIAPNYYGSRYFINDPWRYRLPNPGYNQRWVRHYNDVLLVDVRRGVVMDVIRSFYW</sequence>
<dbReference type="Proteomes" id="UP001595713">
    <property type="component" value="Unassembled WGS sequence"/>
</dbReference>
<evidence type="ECO:0000313" key="3">
    <source>
        <dbReference type="EMBL" id="MFC3579017.1"/>
    </source>
</evidence>
<keyword evidence="2" id="KW-0732">Signal</keyword>
<dbReference type="Gene3D" id="3.10.450.160">
    <property type="entry name" value="inner membrane protein cigr"/>
    <property type="match status" value="1"/>
</dbReference>
<evidence type="ECO:0000256" key="2">
    <source>
        <dbReference type="SAM" id="SignalP"/>
    </source>
</evidence>
<protein>
    <submittedName>
        <fullName evidence="3">RcnB family protein</fullName>
    </submittedName>
</protein>
<dbReference type="Pfam" id="PF11776">
    <property type="entry name" value="RcnB"/>
    <property type="match status" value="1"/>
</dbReference>
<feature type="compositionally biased region" description="Basic and acidic residues" evidence="1">
    <location>
        <begin position="25"/>
        <end position="46"/>
    </location>
</feature>
<dbReference type="EMBL" id="JBHRXP010000001">
    <property type="protein sequence ID" value="MFC3579017.1"/>
    <property type="molecule type" value="Genomic_DNA"/>
</dbReference>
<reference evidence="4" key="1">
    <citation type="journal article" date="2019" name="Int. J. Syst. Evol. Microbiol.">
        <title>The Global Catalogue of Microorganisms (GCM) 10K type strain sequencing project: providing services to taxonomists for standard genome sequencing and annotation.</title>
        <authorList>
            <consortium name="The Broad Institute Genomics Platform"/>
            <consortium name="The Broad Institute Genome Sequencing Center for Infectious Disease"/>
            <person name="Wu L."/>
            <person name="Ma J."/>
        </authorList>
    </citation>
    <scope>NUCLEOTIDE SEQUENCE [LARGE SCALE GENOMIC DNA]</scope>
    <source>
        <strain evidence="4">KCTC 42739</strain>
    </source>
</reference>